<evidence type="ECO:0000256" key="4">
    <source>
        <dbReference type="ARBA" id="ARBA00010089"/>
    </source>
</evidence>
<evidence type="ECO:0000256" key="2">
    <source>
        <dbReference type="ARBA" id="ARBA00004477"/>
    </source>
</evidence>
<evidence type="ECO:0000313" key="19">
    <source>
        <dbReference type="EMBL" id="LAC27296.1"/>
    </source>
</evidence>
<feature type="domain" description="RING-type" evidence="18">
    <location>
        <begin position="290"/>
        <end position="328"/>
    </location>
</feature>
<evidence type="ECO:0000256" key="17">
    <source>
        <dbReference type="SAM" id="Phobius"/>
    </source>
</evidence>
<evidence type="ECO:0000256" key="16">
    <source>
        <dbReference type="SAM" id="MobiDB-lite"/>
    </source>
</evidence>
<dbReference type="GO" id="GO:0061630">
    <property type="term" value="F:ubiquitin protein ligase activity"/>
    <property type="evidence" value="ECO:0007669"/>
    <property type="project" value="UniProtKB-EC"/>
</dbReference>
<comment type="similarity">
    <text evidence="4">Belongs to the HRD1 family.</text>
</comment>
<dbReference type="PROSITE" id="PS50089">
    <property type="entry name" value="ZF_RING_2"/>
    <property type="match status" value="1"/>
</dbReference>
<feature type="compositionally biased region" description="Low complexity" evidence="16">
    <location>
        <begin position="518"/>
        <end position="528"/>
    </location>
</feature>
<evidence type="ECO:0000259" key="18">
    <source>
        <dbReference type="PROSITE" id="PS50089"/>
    </source>
</evidence>
<dbReference type="InterPro" id="IPR013083">
    <property type="entry name" value="Znf_RING/FYVE/PHD"/>
</dbReference>
<evidence type="ECO:0000256" key="6">
    <source>
        <dbReference type="ARBA" id="ARBA00022679"/>
    </source>
</evidence>
<keyword evidence="14 17" id="KW-0472">Membrane</keyword>
<keyword evidence="11" id="KW-0256">Endoplasmic reticulum</keyword>
<evidence type="ECO:0000256" key="15">
    <source>
        <dbReference type="PROSITE-ProRule" id="PRU00175"/>
    </source>
</evidence>
<comment type="subcellular location">
    <subcellularLocation>
        <location evidence="2">Endoplasmic reticulum membrane</location>
        <topology evidence="2">Multi-pass membrane protein</topology>
    </subcellularLocation>
</comment>
<evidence type="ECO:0000256" key="13">
    <source>
        <dbReference type="ARBA" id="ARBA00022989"/>
    </source>
</evidence>
<keyword evidence="12" id="KW-0862">Zinc</keyword>
<feature type="compositionally biased region" description="Basic and acidic residues" evidence="16">
    <location>
        <begin position="658"/>
        <end position="668"/>
    </location>
</feature>
<dbReference type="InterPro" id="IPR057992">
    <property type="entry name" value="TPR_SYVN1_N"/>
</dbReference>
<comment type="pathway">
    <text evidence="3">Protein modification; protein ubiquitination.</text>
</comment>
<dbReference type="Pfam" id="PF13639">
    <property type="entry name" value="zf-RING_2"/>
    <property type="match status" value="1"/>
</dbReference>
<evidence type="ECO:0000256" key="3">
    <source>
        <dbReference type="ARBA" id="ARBA00004906"/>
    </source>
</evidence>
<feature type="transmembrane region" description="Helical" evidence="17">
    <location>
        <begin position="40"/>
        <end position="60"/>
    </location>
</feature>
<organism evidence="19">
    <name type="scientific">Hirondellea gigas</name>
    <dbReference type="NCBI Taxonomy" id="1518452"/>
    <lineage>
        <taxon>Eukaryota</taxon>
        <taxon>Metazoa</taxon>
        <taxon>Ecdysozoa</taxon>
        <taxon>Arthropoda</taxon>
        <taxon>Crustacea</taxon>
        <taxon>Multicrustacea</taxon>
        <taxon>Malacostraca</taxon>
        <taxon>Eumalacostraca</taxon>
        <taxon>Peracarida</taxon>
        <taxon>Amphipoda</taxon>
        <taxon>Amphilochidea</taxon>
        <taxon>Lysianassida</taxon>
        <taxon>Lysianassidira</taxon>
        <taxon>Lysianassoidea</taxon>
        <taxon>Lysianassidae</taxon>
        <taxon>Hirondellea</taxon>
    </lineage>
</organism>
<dbReference type="GO" id="GO:0036503">
    <property type="term" value="P:ERAD pathway"/>
    <property type="evidence" value="ECO:0007669"/>
    <property type="project" value="TreeGrafter"/>
</dbReference>
<dbReference type="AlphaFoldDB" id="A0A6A7G8P2"/>
<dbReference type="GO" id="GO:0043161">
    <property type="term" value="P:proteasome-mediated ubiquitin-dependent protein catabolic process"/>
    <property type="evidence" value="ECO:0007669"/>
    <property type="project" value="TreeGrafter"/>
</dbReference>
<name>A0A6A7G8P2_9CRUS</name>
<accession>A0A6A7G8P2</accession>
<sequence length="757" mass="83678">MKLSSYCAVSVGLVLVSIGVASFTKPTFYEASIYVSSSKIHIVLWGNLAFMLAIVGATAMKCIFFGALNHNETDDIYDKCKWAALDTFLALTIFREDLTLFVVFMFLALMFTKVFHWIGDHRVEMVGPRAHLTSVQHLRINGLITILFFFDSVVASALILRLQEKQTLDVLILFAFEFTLLALSMIKSGVKYIILCVDARHDGGWPPKPVFVFYADVFHDLMYLILYSLFFCLICVTFGLPVYLIRELYQAYATLRSRVAKYITYRKLVKNMNLRFPDVRDEELGEDRTCIICFDEMTVGKRLPCSHIFHFDCLRTWLESKQICPTCRGAIPFEDANARRHRLALAAADAAGANAVVHPPQPVAVGPGQQQMPPGIGIPFQGQPQMAQIGGIPGAVGVAPGAPGIPVVDGVPGGVGVRGAQPVPVGAFQHLPAQPQMMGIPGMMPMQPMQPMPGMFAPPMGFQPFQIAPFPPQPIPNAVGVHQQQGGVVPQPPAVPAQPHPPAVPPAQPHLDPQPIVASSASASSQPESEQKEPSLSPPQPFVQQHAAFMYPQYHPFPYQMAHPGVYPPPEMGQIEHFANHQQPYYPSPIVPSRSKSRSSPLIRPTVPLHFIHQQTFFLHQQIDIVQTYLSSLENMLHEQLNLQQQFQDFQENAKDEGNVMKSEKDSENEIIPDISAVSEEKVSATSPLRSSHDAISPLDNVEGLKKSPSSPLSPSEELRQRRLQRFSHLASTPTETTSEDSVKSGTEAETISKKED</sequence>
<keyword evidence="10" id="KW-0833">Ubl conjugation pathway</keyword>
<dbReference type="EMBL" id="IACT01008184">
    <property type="protein sequence ID" value="LAC27296.1"/>
    <property type="molecule type" value="mRNA"/>
</dbReference>
<evidence type="ECO:0000256" key="12">
    <source>
        <dbReference type="ARBA" id="ARBA00022833"/>
    </source>
</evidence>
<evidence type="ECO:0000256" key="7">
    <source>
        <dbReference type="ARBA" id="ARBA00022692"/>
    </source>
</evidence>
<evidence type="ECO:0000256" key="8">
    <source>
        <dbReference type="ARBA" id="ARBA00022723"/>
    </source>
</evidence>
<dbReference type="EC" id="2.3.2.27" evidence="5"/>
<dbReference type="GO" id="GO:0008270">
    <property type="term" value="F:zinc ion binding"/>
    <property type="evidence" value="ECO:0007669"/>
    <property type="project" value="UniProtKB-KW"/>
</dbReference>
<keyword evidence="6" id="KW-0808">Transferase</keyword>
<feature type="transmembrane region" description="Helical" evidence="17">
    <location>
        <begin position="98"/>
        <end position="118"/>
    </location>
</feature>
<proteinExistence type="evidence at transcript level"/>
<dbReference type="Pfam" id="PF25563">
    <property type="entry name" value="TPR_SYVN1_N"/>
    <property type="match status" value="1"/>
</dbReference>
<dbReference type="PANTHER" id="PTHR22763">
    <property type="entry name" value="RING ZINC FINGER PROTEIN"/>
    <property type="match status" value="1"/>
</dbReference>
<dbReference type="GO" id="GO:0005789">
    <property type="term" value="C:endoplasmic reticulum membrane"/>
    <property type="evidence" value="ECO:0007669"/>
    <property type="project" value="UniProtKB-SubCell"/>
</dbReference>
<evidence type="ECO:0000256" key="11">
    <source>
        <dbReference type="ARBA" id="ARBA00022824"/>
    </source>
</evidence>
<keyword evidence="13 17" id="KW-1133">Transmembrane helix</keyword>
<dbReference type="CDD" id="cd16479">
    <property type="entry name" value="RING-H2_synoviolin"/>
    <property type="match status" value="1"/>
</dbReference>
<dbReference type="PANTHER" id="PTHR22763:SF184">
    <property type="entry name" value="E3 UBIQUITIN-PROTEIN LIGASE SYNOVIOLIN"/>
    <property type="match status" value="1"/>
</dbReference>
<feature type="region of interest" description="Disordered" evidence="16">
    <location>
        <begin position="471"/>
        <end position="540"/>
    </location>
</feature>
<feature type="transmembrane region" description="Helical" evidence="17">
    <location>
        <begin position="167"/>
        <end position="186"/>
    </location>
</feature>
<protein>
    <recommendedName>
        <fullName evidence="5">RING-type E3 ubiquitin transferase</fullName>
        <ecNumber evidence="5">2.3.2.27</ecNumber>
    </recommendedName>
</protein>
<evidence type="ECO:0000256" key="10">
    <source>
        <dbReference type="ARBA" id="ARBA00022786"/>
    </source>
</evidence>
<evidence type="ECO:0000256" key="5">
    <source>
        <dbReference type="ARBA" id="ARBA00012483"/>
    </source>
</evidence>
<feature type="compositionally biased region" description="Low complexity" evidence="16">
    <location>
        <begin position="476"/>
        <end position="489"/>
    </location>
</feature>
<feature type="compositionally biased region" description="Low complexity" evidence="16">
    <location>
        <begin position="707"/>
        <end position="716"/>
    </location>
</feature>
<evidence type="ECO:0000256" key="9">
    <source>
        <dbReference type="ARBA" id="ARBA00022771"/>
    </source>
</evidence>
<comment type="catalytic activity">
    <reaction evidence="1">
        <text>S-ubiquitinyl-[E2 ubiquitin-conjugating enzyme]-L-cysteine + [acceptor protein]-L-lysine = [E2 ubiquitin-conjugating enzyme]-L-cysteine + N(6)-ubiquitinyl-[acceptor protein]-L-lysine.</text>
        <dbReference type="EC" id="2.3.2.27"/>
    </reaction>
</comment>
<keyword evidence="7 17" id="KW-0812">Transmembrane</keyword>
<feature type="compositionally biased region" description="Pro residues" evidence="16">
    <location>
        <begin position="490"/>
        <end position="508"/>
    </location>
</feature>
<feature type="region of interest" description="Disordered" evidence="16">
    <location>
        <begin position="658"/>
        <end position="757"/>
    </location>
</feature>
<dbReference type="Gene3D" id="3.30.40.10">
    <property type="entry name" value="Zinc/RING finger domain, C3HC4 (zinc finger)"/>
    <property type="match status" value="1"/>
</dbReference>
<reference evidence="19" key="1">
    <citation type="submission" date="2017-11" db="EMBL/GenBank/DDBJ databases">
        <title>The sensing device of the deep-sea amphipod.</title>
        <authorList>
            <person name="Kobayashi H."/>
            <person name="Nagahama T."/>
            <person name="Arai W."/>
            <person name="Sasagawa Y."/>
            <person name="Umeda M."/>
            <person name="Hayashi T."/>
            <person name="Nikaido I."/>
            <person name="Watanabe H."/>
            <person name="Oguri K."/>
            <person name="Kitazato H."/>
            <person name="Fujioka K."/>
            <person name="Kido Y."/>
            <person name="Takami H."/>
        </authorList>
    </citation>
    <scope>NUCLEOTIDE SEQUENCE</scope>
    <source>
        <tissue evidence="19">Whole body</tissue>
    </source>
</reference>
<evidence type="ECO:0000256" key="1">
    <source>
        <dbReference type="ARBA" id="ARBA00000900"/>
    </source>
</evidence>
<dbReference type="InterPro" id="IPR001841">
    <property type="entry name" value="Znf_RING"/>
</dbReference>
<feature type="transmembrane region" description="Helical" evidence="17">
    <location>
        <begin position="138"/>
        <end position="160"/>
    </location>
</feature>
<dbReference type="InterPro" id="IPR058051">
    <property type="entry name" value="Znf_RING_synoviolin"/>
</dbReference>
<dbReference type="InterPro" id="IPR050731">
    <property type="entry name" value="HRD1_E3_ubiq-ligases"/>
</dbReference>
<evidence type="ECO:0000256" key="14">
    <source>
        <dbReference type="ARBA" id="ARBA00023136"/>
    </source>
</evidence>
<keyword evidence="8" id="KW-0479">Metal-binding</keyword>
<feature type="transmembrane region" description="Helical" evidence="17">
    <location>
        <begin position="221"/>
        <end position="245"/>
    </location>
</feature>
<dbReference type="SUPFAM" id="SSF57850">
    <property type="entry name" value="RING/U-box"/>
    <property type="match status" value="1"/>
</dbReference>
<keyword evidence="9 15" id="KW-0863">Zinc-finger</keyword>
<dbReference type="SMART" id="SM00184">
    <property type="entry name" value="RING"/>
    <property type="match status" value="1"/>
</dbReference>